<evidence type="ECO:0000256" key="1">
    <source>
        <dbReference type="ARBA" id="ARBA00004141"/>
    </source>
</evidence>
<evidence type="ECO:0000259" key="8">
    <source>
        <dbReference type="Pfam" id="PF20684"/>
    </source>
</evidence>
<name>A0A6A5K4N4_9PLEO</name>
<keyword evidence="10" id="KW-1185">Reference proteome</keyword>
<reference evidence="9" key="1">
    <citation type="submission" date="2020-01" db="EMBL/GenBank/DDBJ databases">
        <authorList>
            <consortium name="DOE Joint Genome Institute"/>
            <person name="Haridas S."/>
            <person name="Albert R."/>
            <person name="Binder M."/>
            <person name="Bloem J."/>
            <person name="Labutti K."/>
            <person name="Salamov A."/>
            <person name="Andreopoulos B."/>
            <person name="Baker S.E."/>
            <person name="Barry K."/>
            <person name="Bills G."/>
            <person name="Bluhm B.H."/>
            <person name="Cannon C."/>
            <person name="Castanera R."/>
            <person name="Culley D.E."/>
            <person name="Daum C."/>
            <person name="Ezra D."/>
            <person name="Gonzalez J.B."/>
            <person name="Henrissat B."/>
            <person name="Kuo A."/>
            <person name="Liang C."/>
            <person name="Lipzen A."/>
            <person name="Lutzoni F."/>
            <person name="Magnuson J."/>
            <person name="Mondo S."/>
            <person name="Nolan M."/>
            <person name="Ohm R."/>
            <person name="Pangilinan J."/>
            <person name="Park H.-J."/>
            <person name="Ramirez L."/>
            <person name="Alfaro M."/>
            <person name="Sun H."/>
            <person name="Tritt A."/>
            <person name="Yoshinaga Y."/>
            <person name="Zwiers L.-H."/>
            <person name="Turgeon B.G."/>
            <person name="Goodwin S.B."/>
            <person name="Spatafora J.W."/>
            <person name="Crous P.W."/>
            <person name="Grigoriev I.V."/>
        </authorList>
    </citation>
    <scope>NUCLEOTIDE SEQUENCE</scope>
    <source>
        <strain evidence="9">P77</strain>
    </source>
</reference>
<dbReference type="PANTHER" id="PTHR33048:SF96">
    <property type="entry name" value="INTEGRAL MEMBRANE PROTEIN"/>
    <property type="match status" value="1"/>
</dbReference>
<dbReference type="GO" id="GO:0016020">
    <property type="term" value="C:membrane"/>
    <property type="evidence" value="ECO:0007669"/>
    <property type="project" value="UniProtKB-SubCell"/>
</dbReference>
<feature type="transmembrane region" description="Helical" evidence="7">
    <location>
        <begin position="209"/>
        <end position="227"/>
    </location>
</feature>
<evidence type="ECO:0000256" key="4">
    <source>
        <dbReference type="ARBA" id="ARBA00023136"/>
    </source>
</evidence>
<keyword evidence="2 7" id="KW-0812">Transmembrane</keyword>
<feature type="transmembrane region" description="Helical" evidence="7">
    <location>
        <begin position="19"/>
        <end position="37"/>
    </location>
</feature>
<accession>A0A6A5K4N4</accession>
<dbReference type="InterPro" id="IPR049326">
    <property type="entry name" value="Rhodopsin_dom_fungi"/>
</dbReference>
<comment type="subcellular location">
    <subcellularLocation>
        <location evidence="1">Membrane</location>
        <topology evidence="1">Multi-pass membrane protein</topology>
    </subcellularLocation>
</comment>
<feature type="transmembrane region" description="Helical" evidence="7">
    <location>
        <begin position="49"/>
        <end position="69"/>
    </location>
</feature>
<comment type="similarity">
    <text evidence="5">Belongs to the SAT4 family.</text>
</comment>
<feature type="region of interest" description="Disordered" evidence="6">
    <location>
        <begin position="356"/>
        <end position="381"/>
    </location>
</feature>
<proteinExistence type="inferred from homology"/>
<feature type="transmembrane region" description="Helical" evidence="7">
    <location>
        <begin position="126"/>
        <end position="146"/>
    </location>
</feature>
<organism evidence="9 10">
    <name type="scientific">Decorospora gaudefroyi</name>
    <dbReference type="NCBI Taxonomy" id="184978"/>
    <lineage>
        <taxon>Eukaryota</taxon>
        <taxon>Fungi</taxon>
        <taxon>Dikarya</taxon>
        <taxon>Ascomycota</taxon>
        <taxon>Pezizomycotina</taxon>
        <taxon>Dothideomycetes</taxon>
        <taxon>Pleosporomycetidae</taxon>
        <taxon>Pleosporales</taxon>
        <taxon>Pleosporineae</taxon>
        <taxon>Pleosporaceae</taxon>
        <taxon>Decorospora</taxon>
    </lineage>
</organism>
<feature type="transmembrane region" description="Helical" evidence="7">
    <location>
        <begin position="89"/>
        <end position="114"/>
    </location>
</feature>
<sequence>MAGHSATEIARSGKQQERITIAFLTLAWFFILLRIWTRTCVISNFGWDDSIMILAGLIFTVYCAATLYIEANGGGTHITEVVHLQLLTKWAVASEACYVLTMMVLKISLGIFFARIVVQRWHLMSIYVTVGVNIFSSAAAFFYVFFRCGANLDKYVVHQLAGRCTPHRLDLFMAYQQAAFTTLTDLLFLTLPVLILWNANMDRRSKISIGFILCLAALGCICSTIRFRYIDGLTQIDDFFWNVVNISIWSTIEAGACTIAGCLATLRPLFKRAVRQARESTVLSGCVKQISRSLRSGSHSRPNSDDPSCVPHSKTAASNPKSQYYGADRKTPATRATAEPEFFEYLVPPGSEVIPLSSDLGTKRSSTEPILGRSEPTPFFEPHWPHRPKAYRTKHERKRQSLHGSWALQRGTADDGRTFFERPISAPVSPDSFRYIGEAV</sequence>
<dbReference type="OrthoDB" id="4682787at2759"/>
<dbReference type="InterPro" id="IPR052337">
    <property type="entry name" value="SAT4-like"/>
</dbReference>
<dbReference type="Proteomes" id="UP000800040">
    <property type="component" value="Unassembled WGS sequence"/>
</dbReference>
<evidence type="ECO:0000256" key="7">
    <source>
        <dbReference type="SAM" id="Phobius"/>
    </source>
</evidence>
<gene>
    <name evidence="9" type="ORF">BDW02DRAFT_40534</name>
</gene>
<evidence type="ECO:0000256" key="3">
    <source>
        <dbReference type="ARBA" id="ARBA00022989"/>
    </source>
</evidence>
<protein>
    <recommendedName>
        <fullName evidence="8">Rhodopsin domain-containing protein</fullName>
    </recommendedName>
</protein>
<keyword evidence="4 7" id="KW-0472">Membrane</keyword>
<dbReference type="EMBL" id="ML975357">
    <property type="protein sequence ID" value="KAF1831671.1"/>
    <property type="molecule type" value="Genomic_DNA"/>
</dbReference>
<evidence type="ECO:0000313" key="10">
    <source>
        <dbReference type="Proteomes" id="UP000800040"/>
    </source>
</evidence>
<feature type="transmembrane region" description="Helical" evidence="7">
    <location>
        <begin position="178"/>
        <end position="197"/>
    </location>
</feature>
<feature type="domain" description="Rhodopsin" evidence="8">
    <location>
        <begin position="33"/>
        <end position="272"/>
    </location>
</feature>
<evidence type="ECO:0000256" key="5">
    <source>
        <dbReference type="ARBA" id="ARBA00038359"/>
    </source>
</evidence>
<feature type="region of interest" description="Disordered" evidence="6">
    <location>
        <begin position="294"/>
        <end position="333"/>
    </location>
</feature>
<keyword evidence="3 7" id="KW-1133">Transmembrane helix</keyword>
<dbReference type="AlphaFoldDB" id="A0A6A5K4N4"/>
<feature type="transmembrane region" description="Helical" evidence="7">
    <location>
        <begin position="239"/>
        <end position="266"/>
    </location>
</feature>
<evidence type="ECO:0000313" key="9">
    <source>
        <dbReference type="EMBL" id="KAF1831671.1"/>
    </source>
</evidence>
<evidence type="ECO:0000256" key="6">
    <source>
        <dbReference type="SAM" id="MobiDB-lite"/>
    </source>
</evidence>
<evidence type="ECO:0000256" key="2">
    <source>
        <dbReference type="ARBA" id="ARBA00022692"/>
    </source>
</evidence>
<dbReference type="PANTHER" id="PTHR33048">
    <property type="entry name" value="PTH11-LIKE INTEGRAL MEMBRANE PROTEIN (AFU_ORTHOLOGUE AFUA_5G11245)"/>
    <property type="match status" value="1"/>
</dbReference>
<dbReference type="Pfam" id="PF20684">
    <property type="entry name" value="Fung_rhodopsin"/>
    <property type="match status" value="1"/>
</dbReference>